<sequence length="137" mass="14962">MELNATFTQYLLLSIETRIKPTRNALVALTAHSAIILTTRDPKHGFASTMVCVACLLPLFLVPIVNLLPLLFDFIMARVYRVLGWEYRKPDRTPAACPYKPPVAAAAANNNTTQSVAGEHNDGGSDLNDKALPAKLD</sequence>
<dbReference type="AlphaFoldDB" id="A0AAD8K716"/>
<keyword evidence="4" id="KW-1185">Reference proteome</keyword>
<evidence type="ECO:0000256" key="2">
    <source>
        <dbReference type="SAM" id="Phobius"/>
    </source>
</evidence>
<gene>
    <name evidence="3" type="ORF">QVD17_26196</name>
</gene>
<feature type="region of interest" description="Disordered" evidence="1">
    <location>
        <begin position="108"/>
        <end position="137"/>
    </location>
</feature>
<dbReference type="Proteomes" id="UP001229421">
    <property type="component" value="Unassembled WGS sequence"/>
</dbReference>
<feature type="compositionally biased region" description="Basic and acidic residues" evidence="1">
    <location>
        <begin position="119"/>
        <end position="129"/>
    </location>
</feature>
<keyword evidence="2" id="KW-1133">Transmembrane helix</keyword>
<evidence type="ECO:0000256" key="1">
    <source>
        <dbReference type="SAM" id="MobiDB-lite"/>
    </source>
</evidence>
<organism evidence="3 4">
    <name type="scientific">Tagetes erecta</name>
    <name type="common">African marigold</name>
    <dbReference type="NCBI Taxonomy" id="13708"/>
    <lineage>
        <taxon>Eukaryota</taxon>
        <taxon>Viridiplantae</taxon>
        <taxon>Streptophyta</taxon>
        <taxon>Embryophyta</taxon>
        <taxon>Tracheophyta</taxon>
        <taxon>Spermatophyta</taxon>
        <taxon>Magnoliopsida</taxon>
        <taxon>eudicotyledons</taxon>
        <taxon>Gunneridae</taxon>
        <taxon>Pentapetalae</taxon>
        <taxon>asterids</taxon>
        <taxon>campanulids</taxon>
        <taxon>Asterales</taxon>
        <taxon>Asteraceae</taxon>
        <taxon>Asteroideae</taxon>
        <taxon>Heliantheae alliance</taxon>
        <taxon>Tageteae</taxon>
        <taxon>Tagetes</taxon>
    </lineage>
</organism>
<comment type="caution">
    <text evidence="3">The sequence shown here is derived from an EMBL/GenBank/DDBJ whole genome shotgun (WGS) entry which is preliminary data.</text>
</comment>
<feature type="transmembrane region" description="Helical" evidence="2">
    <location>
        <begin position="46"/>
        <end position="72"/>
    </location>
</feature>
<name>A0AAD8K716_TARER</name>
<evidence type="ECO:0000313" key="4">
    <source>
        <dbReference type="Proteomes" id="UP001229421"/>
    </source>
</evidence>
<keyword evidence="2" id="KW-0812">Transmembrane</keyword>
<evidence type="ECO:0000313" key="3">
    <source>
        <dbReference type="EMBL" id="KAK1417074.1"/>
    </source>
</evidence>
<reference evidence="3" key="1">
    <citation type="journal article" date="2023" name="bioRxiv">
        <title>Improved chromosome-level genome assembly for marigold (Tagetes erecta).</title>
        <authorList>
            <person name="Jiang F."/>
            <person name="Yuan L."/>
            <person name="Wang S."/>
            <person name="Wang H."/>
            <person name="Xu D."/>
            <person name="Wang A."/>
            <person name="Fan W."/>
        </authorList>
    </citation>
    <scope>NUCLEOTIDE SEQUENCE</scope>
    <source>
        <strain evidence="3">WSJ</strain>
        <tissue evidence="3">Leaf</tissue>
    </source>
</reference>
<proteinExistence type="predicted"/>
<keyword evidence="2" id="KW-0472">Membrane</keyword>
<dbReference type="PANTHER" id="PTHR37756">
    <property type="entry name" value="TRANSMEMBRANE PROTEIN"/>
    <property type="match status" value="1"/>
</dbReference>
<dbReference type="EMBL" id="JAUHHV010000007">
    <property type="protein sequence ID" value="KAK1417074.1"/>
    <property type="molecule type" value="Genomic_DNA"/>
</dbReference>
<accession>A0AAD8K716</accession>
<protein>
    <submittedName>
        <fullName evidence="3">Uncharacterized protein</fullName>
    </submittedName>
</protein>
<dbReference type="PANTHER" id="PTHR37756:SF1">
    <property type="entry name" value="TRANSMEMBRANE PROTEIN"/>
    <property type="match status" value="1"/>
</dbReference>